<protein>
    <submittedName>
        <fullName evidence="1">Uncharacterized protein</fullName>
    </submittedName>
</protein>
<evidence type="ECO:0000313" key="2">
    <source>
        <dbReference type="Proteomes" id="UP001143910"/>
    </source>
</evidence>
<sequence>MCATLDGVPLVGRLPKQALDHADGDGASSAEWISAGYGGYGMVNAWLCGRATADMILQRDVSSWFPEQYLATTQRMEALDKQLSALLQSSQGIRAFL</sequence>
<accession>A0ACC1MVW4</accession>
<evidence type="ECO:0000313" key="1">
    <source>
        <dbReference type="EMBL" id="KAJ2970391.1"/>
    </source>
</evidence>
<dbReference type="EMBL" id="JANJQO010001545">
    <property type="protein sequence ID" value="KAJ2970391.1"/>
    <property type="molecule type" value="Genomic_DNA"/>
</dbReference>
<keyword evidence="2" id="KW-1185">Reference proteome</keyword>
<proteinExistence type="predicted"/>
<organism evidence="1 2">
    <name type="scientific">Zarea fungicola</name>
    <dbReference type="NCBI Taxonomy" id="93591"/>
    <lineage>
        <taxon>Eukaryota</taxon>
        <taxon>Fungi</taxon>
        <taxon>Dikarya</taxon>
        <taxon>Ascomycota</taxon>
        <taxon>Pezizomycotina</taxon>
        <taxon>Sordariomycetes</taxon>
        <taxon>Hypocreomycetidae</taxon>
        <taxon>Hypocreales</taxon>
        <taxon>Cordycipitaceae</taxon>
        <taxon>Zarea</taxon>
    </lineage>
</organism>
<comment type="caution">
    <text evidence="1">The sequence shown here is derived from an EMBL/GenBank/DDBJ whole genome shotgun (WGS) entry which is preliminary data.</text>
</comment>
<dbReference type="Proteomes" id="UP001143910">
    <property type="component" value="Unassembled WGS sequence"/>
</dbReference>
<reference evidence="1" key="1">
    <citation type="submission" date="2022-08" db="EMBL/GenBank/DDBJ databases">
        <title>Genome Sequence of Lecanicillium fungicola.</title>
        <authorList>
            <person name="Buettner E."/>
        </authorList>
    </citation>
    <scope>NUCLEOTIDE SEQUENCE</scope>
    <source>
        <strain evidence="1">Babe33</strain>
    </source>
</reference>
<gene>
    <name evidence="1" type="ORF">NQ176_g8209</name>
</gene>
<name>A0ACC1MVW4_9HYPO</name>